<dbReference type="EMBL" id="JXNZ01000056">
    <property type="protein sequence ID" value="KIQ59848.1"/>
    <property type="molecule type" value="Genomic_DNA"/>
</dbReference>
<proteinExistence type="predicted"/>
<evidence type="ECO:0000313" key="1">
    <source>
        <dbReference type="EMBL" id="KIQ59848.1"/>
    </source>
</evidence>
<organism evidence="1 2">
    <name type="scientific">Pseudomonas fluorescens</name>
    <dbReference type="NCBI Taxonomy" id="294"/>
    <lineage>
        <taxon>Bacteria</taxon>
        <taxon>Pseudomonadati</taxon>
        <taxon>Pseudomonadota</taxon>
        <taxon>Gammaproteobacteria</taxon>
        <taxon>Pseudomonadales</taxon>
        <taxon>Pseudomonadaceae</taxon>
        <taxon>Pseudomonas</taxon>
    </lineage>
</organism>
<dbReference type="RefSeq" id="WP_042729395.1">
    <property type="nucleotide sequence ID" value="NZ_JXNZ01000056.1"/>
</dbReference>
<protein>
    <submittedName>
        <fullName evidence="1">Uncharacterized protein</fullName>
    </submittedName>
</protein>
<comment type="caution">
    <text evidence="1">The sequence shown here is derived from an EMBL/GenBank/DDBJ whole genome shotgun (WGS) entry which is preliminary data.</text>
</comment>
<dbReference type="AlphaFoldDB" id="A0A0D0PMC4"/>
<gene>
    <name evidence="1" type="ORF">RL74_08515</name>
</gene>
<dbReference type="PATRIC" id="fig|294.124.peg.1757"/>
<dbReference type="Proteomes" id="UP000032101">
    <property type="component" value="Unassembled WGS sequence"/>
</dbReference>
<sequence length="233" mass="25999">MNTQTFSTYSERLLALKLTRVDFAVQVLLGDHLEALGLNPHNLYLNTVAGFPDPQVETSRTLFDETLACVQKQTLAHYTQGITNIFSKRYSFAVEDRVKALDLITFEKIVADIVTGLAEKPGMDLSERPILPLSAEALHGALKVHLPGVDLEKVFITSFVNHDVANPVVFSSEPLVEYLLAHLRNNDIPYHAKGDPQAIYLVPFSGEERHLHPRLTPAHLNDLLIRIVPDFLG</sequence>
<evidence type="ECO:0000313" key="2">
    <source>
        <dbReference type="Proteomes" id="UP000032101"/>
    </source>
</evidence>
<accession>A0A0D0PMC4</accession>
<dbReference type="OrthoDB" id="6835097at2"/>
<name>A0A0D0PMC4_PSEFL</name>
<reference evidence="1 2" key="1">
    <citation type="submission" date="2015-01" db="EMBL/GenBank/DDBJ databases">
        <title>Draft Genome Sequence of the Biocontrol and Plant Growth-Promoting Rhizobacteria (PGPR) Pseudomonas fluorescens UM270.</title>
        <authorList>
            <person name="Hernandez-Salmeron J.E."/>
            <person name="Santoyo G."/>
            <person name="Moreno-Hagelsieb G."/>
            <person name="Hernandez-Leon R."/>
        </authorList>
    </citation>
    <scope>NUCLEOTIDE SEQUENCE [LARGE SCALE GENOMIC DNA]</scope>
    <source>
        <strain evidence="1 2">UM270</strain>
    </source>
</reference>